<protein>
    <recommendedName>
        <fullName evidence="3">Penicillin-binding protein transpeptidase domain-containing protein</fullName>
    </recommendedName>
</protein>
<feature type="domain" description="Penicillin-binding protein transpeptidase" evidence="3">
    <location>
        <begin position="251"/>
        <end position="550"/>
    </location>
</feature>
<dbReference type="Gene3D" id="3.90.1310.10">
    <property type="entry name" value="Penicillin-binding protein 2a (Domain 2)"/>
    <property type="match status" value="1"/>
</dbReference>
<dbReference type="PANTHER" id="PTHR30627">
    <property type="entry name" value="PEPTIDOGLYCAN D,D-TRANSPEPTIDASE"/>
    <property type="match status" value="1"/>
</dbReference>
<dbReference type="SUPFAM" id="SSF56601">
    <property type="entry name" value="beta-lactamase/transpeptidase-like"/>
    <property type="match status" value="1"/>
</dbReference>
<dbReference type="GO" id="GO:0071555">
    <property type="term" value="P:cell wall organization"/>
    <property type="evidence" value="ECO:0007669"/>
    <property type="project" value="TreeGrafter"/>
</dbReference>
<dbReference type="InterPro" id="IPR050515">
    <property type="entry name" value="Beta-lactam/transpept"/>
</dbReference>
<dbReference type="Proteomes" id="UP000231192">
    <property type="component" value="Unassembled WGS sequence"/>
</dbReference>
<evidence type="ECO:0000256" key="1">
    <source>
        <dbReference type="ARBA" id="ARBA00004370"/>
    </source>
</evidence>
<dbReference type="Gene3D" id="3.30.450.330">
    <property type="match status" value="1"/>
</dbReference>
<comment type="subcellular location">
    <subcellularLocation>
        <location evidence="1">Membrane</location>
    </subcellularLocation>
</comment>
<sequence length="570" mass="62064">MRSKFIWRTRVLSGLFIFVALLLVARLYFVQIVHGEGYQRDAEAQYVQASPDSGSRSNIFFSTKDGDLVSAAVMQAGWRIAIKPKEIGNQGEIYAQLNELTPIDSERFFASAEKSEDPYEEVAFRVSDSAASKIRALKLPGVLLVGDQWRFYPAKDLAAHVVGFVGFKGQTKTGVYGLEKSWQDSLAQTSNGRYMNPFAEIFLNLEAAVSQDPASHTGSIVTSIEPHVQAELEATIEAVMKTYTPYIAGGIIMDPRTGEIIAMAVRPGFDPNTYNTVSDVAIFSNPLVESIYEMGSIMKPLTMAAGIDMSVVTPATKYTDKGCIEKSGKKICNYDGKARGVVPMQEVLNQSLNTGVSFVVDKMGHEAFGRYVQAFQLGARTGIDLPNEAKGQIDSVINGYDVDYASASFGQGIAVSPIGMTRALASLANGGILPSPHIVKAIKYESGITRAIDIKEGVRVFSATTTDTVTRMLVTVFDDALLGGVLQQEHHSIAAKTGTAQIAMPGGQGYYKDRFLHSFFGYFPAYEPKFIVFLFAVEPHGAQFASASLARPFGDIAKLLIDYYDIPPDR</sequence>
<evidence type="ECO:0000256" key="2">
    <source>
        <dbReference type="ARBA" id="ARBA00023136"/>
    </source>
</evidence>
<dbReference type="InterPro" id="IPR036138">
    <property type="entry name" value="PBP_dimer_sf"/>
</dbReference>
<dbReference type="SUPFAM" id="SSF56519">
    <property type="entry name" value="Penicillin binding protein dimerisation domain"/>
    <property type="match status" value="1"/>
</dbReference>
<name>A0A2H0UCD6_9BACT</name>
<dbReference type="GO" id="GO:0005886">
    <property type="term" value="C:plasma membrane"/>
    <property type="evidence" value="ECO:0007669"/>
    <property type="project" value="TreeGrafter"/>
</dbReference>
<keyword evidence="2" id="KW-0472">Membrane</keyword>
<dbReference type="PANTHER" id="PTHR30627:SF1">
    <property type="entry name" value="PEPTIDOGLYCAN D,D-TRANSPEPTIDASE FTSI"/>
    <property type="match status" value="1"/>
</dbReference>
<evidence type="ECO:0000259" key="3">
    <source>
        <dbReference type="Pfam" id="PF00905"/>
    </source>
</evidence>
<dbReference type="InterPro" id="IPR012338">
    <property type="entry name" value="Beta-lactam/transpept-like"/>
</dbReference>
<dbReference type="EMBL" id="PFBK01000003">
    <property type="protein sequence ID" value="PIR84083.1"/>
    <property type="molecule type" value="Genomic_DNA"/>
</dbReference>
<accession>A0A2H0UCD6</accession>
<dbReference type="Pfam" id="PF00905">
    <property type="entry name" value="Transpeptidase"/>
    <property type="match status" value="1"/>
</dbReference>
<dbReference type="AlphaFoldDB" id="A0A2H0UCD6"/>
<reference evidence="5" key="1">
    <citation type="submission" date="2017-09" db="EMBL/GenBank/DDBJ databases">
        <title>Depth-based differentiation of microbial function through sediment-hosted aquifers and enrichment of novel symbionts in the deep terrestrial subsurface.</title>
        <authorList>
            <person name="Probst A.J."/>
            <person name="Ladd B."/>
            <person name="Jarett J.K."/>
            <person name="Geller-Mcgrath D.E."/>
            <person name="Sieber C.M.K."/>
            <person name="Emerson J.B."/>
            <person name="Anantharaman K."/>
            <person name="Thomas B.C."/>
            <person name="Malmstrom R."/>
            <person name="Stieglmeier M."/>
            <person name="Klingl A."/>
            <person name="Woyke T."/>
            <person name="Ryan C.M."/>
            <person name="Banfield J.F."/>
        </authorList>
    </citation>
    <scope>NUCLEOTIDE SEQUENCE [LARGE SCALE GENOMIC DNA]</scope>
</reference>
<evidence type="ECO:0000313" key="4">
    <source>
        <dbReference type="EMBL" id="PIR84083.1"/>
    </source>
</evidence>
<evidence type="ECO:0000313" key="5">
    <source>
        <dbReference type="Proteomes" id="UP000231192"/>
    </source>
</evidence>
<dbReference type="Gene3D" id="3.40.710.10">
    <property type="entry name" value="DD-peptidase/beta-lactamase superfamily"/>
    <property type="match status" value="1"/>
</dbReference>
<dbReference type="GO" id="GO:0008658">
    <property type="term" value="F:penicillin binding"/>
    <property type="evidence" value="ECO:0007669"/>
    <property type="project" value="InterPro"/>
</dbReference>
<proteinExistence type="predicted"/>
<comment type="caution">
    <text evidence="4">The sequence shown here is derived from an EMBL/GenBank/DDBJ whole genome shotgun (WGS) entry which is preliminary data.</text>
</comment>
<organism evidence="4 5">
    <name type="scientific">Candidatus Kaiserbacteria bacterium CG10_big_fil_rev_8_21_14_0_10_51_14</name>
    <dbReference type="NCBI Taxonomy" id="1974610"/>
    <lineage>
        <taxon>Bacteria</taxon>
        <taxon>Candidatus Kaiseribacteriota</taxon>
    </lineage>
</organism>
<gene>
    <name evidence="4" type="ORF">COU18_01630</name>
</gene>
<dbReference type="InterPro" id="IPR001460">
    <property type="entry name" value="PCN-bd_Tpept"/>
</dbReference>